<feature type="domain" description="VTT" evidence="8">
    <location>
        <begin position="149"/>
        <end position="263"/>
    </location>
</feature>
<comment type="caution">
    <text evidence="9">The sequence shown here is derived from an EMBL/GenBank/DDBJ whole genome shotgun (WGS) entry which is preliminary data.</text>
</comment>
<feature type="transmembrane region" description="Helical" evidence="6">
    <location>
        <begin position="214"/>
        <end position="236"/>
    </location>
</feature>
<dbReference type="PANTHER" id="PTHR12677:SF59">
    <property type="entry name" value="GOLGI APPARATUS MEMBRANE PROTEIN TVP38-RELATED"/>
    <property type="match status" value="1"/>
</dbReference>
<dbReference type="EMBL" id="SADE01000002">
    <property type="protein sequence ID" value="RVU36030.1"/>
    <property type="molecule type" value="Genomic_DNA"/>
</dbReference>
<proteinExistence type="inferred from homology"/>
<accession>A0A3S2Y289</accession>
<keyword evidence="10" id="KW-1185">Reference proteome</keyword>
<gene>
    <name evidence="9" type="ORF">EOI86_12360</name>
</gene>
<feature type="region of interest" description="Disordered" evidence="7">
    <location>
        <begin position="1"/>
        <end position="57"/>
    </location>
</feature>
<feature type="transmembrane region" description="Helical" evidence="6">
    <location>
        <begin position="285"/>
        <end position="302"/>
    </location>
</feature>
<organism evidence="9 10">
    <name type="scientific">Hwanghaeella grinnelliae</name>
    <dbReference type="NCBI Taxonomy" id="2500179"/>
    <lineage>
        <taxon>Bacteria</taxon>
        <taxon>Pseudomonadati</taxon>
        <taxon>Pseudomonadota</taxon>
        <taxon>Alphaproteobacteria</taxon>
        <taxon>Rhodospirillales</taxon>
        <taxon>Rhodospirillaceae</taxon>
        <taxon>Hwanghaeella</taxon>
    </lineage>
</organism>
<comment type="similarity">
    <text evidence="6">Belongs to the TVP38/TMEM64 family.</text>
</comment>
<protein>
    <recommendedName>
        <fullName evidence="6">TVP38/TMEM64 family membrane protein</fullName>
    </recommendedName>
</protein>
<keyword evidence="2 6" id="KW-1003">Cell membrane</keyword>
<evidence type="ECO:0000313" key="10">
    <source>
        <dbReference type="Proteomes" id="UP000287447"/>
    </source>
</evidence>
<evidence type="ECO:0000256" key="4">
    <source>
        <dbReference type="ARBA" id="ARBA00022989"/>
    </source>
</evidence>
<dbReference type="InterPro" id="IPR015414">
    <property type="entry name" value="TMEM64"/>
</dbReference>
<evidence type="ECO:0000256" key="3">
    <source>
        <dbReference type="ARBA" id="ARBA00022692"/>
    </source>
</evidence>
<evidence type="ECO:0000256" key="6">
    <source>
        <dbReference type="RuleBase" id="RU366058"/>
    </source>
</evidence>
<dbReference type="Pfam" id="PF09335">
    <property type="entry name" value="VTT_dom"/>
    <property type="match status" value="1"/>
</dbReference>
<feature type="transmembrane region" description="Helical" evidence="6">
    <location>
        <begin position="85"/>
        <end position="103"/>
    </location>
</feature>
<dbReference type="PANTHER" id="PTHR12677">
    <property type="entry name" value="GOLGI APPARATUS MEMBRANE PROTEIN TVP38-RELATED"/>
    <property type="match status" value="1"/>
</dbReference>
<keyword evidence="5 6" id="KW-0472">Membrane</keyword>
<reference evidence="10" key="1">
    <citation type="submission" date="2019-01" db="EMBL/GenBank/DDBJ databases">
        <title>Gri0909 isolated from a small marine red alga.</title>
        <authorList>
            <person name="Kim J."/>
            <person name="Jeong S.E."/>
            <person name="Jeon C.O."/>
        </authorList>
    </citation>
    <scope>NUCLEOTIDE SEQUENCE [LARGE SCALE GENOMIC DNA]</scope>
    <source>
        <strain evidence="10">Gri0909</strain>
    </source>
</reference>
<keyword evidence="4 6" id="KW-1133">Transmembrane helix</keyword>
<dbReference type="AlphaFoldDB" id="A0A3S2Y289"/>
<dbReference type="Proteomes" id="UP000287447">
    <property type="component" value="Unassembled WGS sequence"/>
</dbReference>
<name>A0A3S2Y289_9PROT</name>
<feature type="transmembrane region" description="Helical" evidence="6">
    <location>
        <begin position="158"/>
        <end position="183"/>
    </location>
</feature>
<evidence type="ECO:0000256" key="5">
    <source>
        <dbReference type="ARBA" id="ARBA00023136"/>
    </source>
</evidence>
<evidence type="ECO:0000313" key="9">
    <source>
        <dbReference type="EMBL" id="RVU36030.1"/>
    </source>
</evidence>
<feature type="compositionally biased region" description="Basic residues" evidence="7">
    <location>
        <begin position="1"/>
        <end position="19"/>
    </location>
</feature>
<evidence type="ECO:0000256" key="2">
    <source>
        <dbReference type="ARBA" id="ARBA00022475"/>
    </source>
</evidence>
<evidence type="ECO:0000256" key="1">
    <source>
        <dbReference type="ARBA" id="ARBA00004651"/>
    </source>
</evidence>
<dbReference type="InterPro" id="IPR032816">
    <property type="entry name" value="VTT_dom"/>
</dbReference>
<feature type="transmembrane region" description="Helical" evidence="6">
    <location>
        <begin position="123"/>
        <end position="146"/>
    </location>
</feature>
<evidence type="ECO:0000256" key="7">
    <source>
        <dbReference type="SAM" id="MobiDB-lite"/>
    </source>
</evidence>
<keyword evidence="3 6" id="KW-0812">Transmembrane</keyword>
<feature type="transmembrane region" description="Helical" evidence="6">
    <location>
        <begin position="243"/>
        <end position="265"/>
    </location>
</feature>
<comment type="subcellular location">
    <subcellularLocation>
        <location evidence="1 6">Cell membrane</location>
        <topology evidence="1 6">Multi-pass membrane protein</topology>
    </subcellularLocation>
</comment>
<sequence length="312" mass="33889">MRNARACHHGRHPGRHHGRLNGSDRPPALHHRLNHPFTMPRHHNGPKGGATGHAIVTTDPRRNDMSEIAEESTPQKASPKSPWRFAPLVLIVAGFAAFFVFGLNEHVSFDSLREHRQWLVETVAKYHLVTAAVFVAIYALSVVFFLPIATIVSLAGGFLFGPILGTIYIVIAATLGGTGAFLATKTAFEDILREKAGPWLGRLREGFHDNEMNYLLFLRLVPVFPFFVINIVPAFLGVSLRTFVIATFFGIIPGSAVYAFLGAGLGELLASDAEFTVEGLISPELLVGLAGLAVLSLAPVVLKKFGAKSVDR</sequence>
<evidence type="ECO:0000259" key="8">
    <source>
        <dbReference type="Pfam" id="PF09335"/>
    </source>
</evidence>
<dbReference type="GO" id="GO:0005886">
    <property type="term" value="C:plasma membrane"/>
    <property type="evidence" value="ECO:0007669"/>
    <property type="project" value="UniProtKB-SubCell"/>
</dbReference>
<feature type="compositionally biased region" description="Basic residues" evidence="7">
    <location>
        <begin position="28"/>
        <end position="45"/>
    </location>
</feature>